<evidence type="ECO:0000313" key="1">
    <source>
        <dbReference type="EMBL" id="VDO80722.1"/>
    </source>
</evidence>
<proteinExistence type="predicted"/>
<name>A0A3P8C9A8_9TREM</name>
<dbReference type="AlphaFoldDB" id="A0A3P8C9A8"/>
<keyword evidence="2" id="KW-1185">Reference proteome</keyword>
<gene>
    <name evidence="1" type="ORF">SMTD_LOCUS1712</name>
</gene>
<reference evidence="1 2" key="1">
    <citation type="submission" date="2018-11" db="EMBL/GenBank/DDBJ databases">
        <authorList>
            <consortium name="Pathogen Informatics"/>
        </authorList>
    </citation>
    <scope>NUCLEOTIDE SEQUENCE [LARGE SCALE GENOMIC DNA]</scope>
    <source>
        <strain>Denwood</strain>
        <strain evidence="2">Zambia</strain>
    </source>
</reference>
<accession>A0A3P8C9A8</accession>
<sequence length="62" mass="7136">MPNVVVLIFPNIQSACVHCEYSAKLQKRLRKNEKNIHLKQIAQYPTFVKGNWCKSFSKSLGT</sequence>
<protein>
    <submittedName>
        <fullName evidence="1">Uncharacterized protein</fullName>
    </submittedName>
</protein>
<evidence type="ECO:0000313" key="2">
    <source>
        <dbReference type="Proteomes" id="UP000269396"/>
    </source>
</evidence>
<dbReference type="Proteomes" id="UP000269396">
    <property type="component" value="Unassembled WGS sequence"/>
</dbReference>
<organism evidence="1 2">
    <name type="scientific">Schistosoma mattheei</name>
    <dbReference type="NCBI Taxonomy" id="31246"/>
    <lineage>
        <taxon>Eukaryota</taxon>
        <taxon>Metazoa</taxon>
        <taxon>Spiralia</taxon>
        <taxon>Lophotrochozoa</taxon>
        <taxon>Platyhelminthes</taxon>
        <taxon>Trematoda</taxon>
        <taxon>Digenea</taxon>
        <taxon>Strigeidida</taxon>
        <taxon>Schistosomatoidea</taxon>
        <taxon>Schistosomatidae</taxon>
        <taxon>Schistosoma</taxon>
    </lineage>
</organism>
<dbReference type="EMBL" id="UZAL01002011">
    <property type="protein sequence ID" value="VDO80722.1"/>
    <property type="molecule type" value="Genomic_DNA"/>
</dbReference>